<dbReference type="EMBL" id="BJZT01000032">
    <property type="protein sequence ID" value="GEP00655.1"/>
    <property type="molecule type" value="Genomic_DNA"/>
</dbReference>
<accession>A0A512ISH4</accession>
<evidence type="ECO:0000313" key="2">
    <source>
        <dbReference type="Proteomes" id="UP000321258"/>
    </source>
</evidence>
<dbReference type="AlphaFoldDB" id="A0A512ISH4"/>
<sequence length="485" mass="49803">MRFFLSLQKADENDNGTLTVTGIASSEATDAAGETITADAIRDALPDFFAHGSGPLREMHQLSAAGTVDVAEVGDDDRTVITATVVDPVAILKIKSGTYKGFSIGGKVLARDPAKRKTITKIRLNEISLVDRPCNPEAVFDVWKADHEEDDSMKDSAGADTAPDAAAAVKETGVAPAASPGEAVAKALEAAAAAQTATATVEAPKADVAAVTEVAKPTVDGAVDAPSPDKPVDGEVAKTGPETVAVVEKADATSPVDALARAAAAVDALEASVSKAAGADDLAKGMYTVQRFSDVISSIASIVSSCACEADYEGDNSPVPAKMRSWLVAGAALFKEMAIEEIDELVAEVTAKKAAASEALSKAADAEALTKAEHDSLLAKVAERDEALVKLADRVEPLAKAVEGLTARLAKVEAEPAPAKTAGTFAKADITPVSKEQDVIGSPAASAAPSLSTEDVRKALDEMSEEDRTLALLKAAHARPISVSR</sequence>
<gene>
    <name evidence="1" type="ORF">MHA02_30420</name>
</gene>
<reference evidence="1 2" key="1">
    <citation type="submission" date="2019-07" db="EMBL/GenBank/DDBJ databases">
        <title>Whole genome shotgun sequence of Methylobacterium haplocladii NBRC 107714.</title>
        <authorList>
            <person name="Hosoyama A."/>
            <person name="Uohara A."/>
            <person name="Ohji S."/>
            <person name="Ichikawa N."/>
        </authorList>
    </citation>
    <scope>NUCLEOTIDE SEQUENCE [LARGE SCALE GENOMIC DNA]</scope>
    <source>
        <strain evidence="1 2">NBRC 107714</strain>
    </source>
</reference>
<organism evidence="1 2">
    <name type="scientific">Methylobacterium haplocladii</name>
    <dbReference type="NCBI Taxonomy" id="1176176"/>
    <lineage>
        <taxon>Bacteria</taxon>
        <taxon>Pseudomonadati</taxon>
        <taxon>Pseudomonadota</taxon>
        <taxon>Alphaproteobacteria</taxon>
        <taxon>Hyphomicrobiales</taxon>
        <taxon>Methylobacteriaceae</taxon>
        <taxon>Methylobacterium</taxon>
    </lineage>
</organism>
<dbReference type="OrthoDB" id="7994681at2"/>
<name>A0A512ISH4_9HYPH</name>
<dbReference type="Proteomes" id="UP000321258">
    <property type="component" value="Unassembled WGS sequence"/>
</dbReference>
<evidence type="ECO:0000313" key="1">
    <source>
        <dbReference type="EMBL" id="GEP00655.1"/>
    </source>
</evidence>
<dbReference type="RefSeq" id="WP_147080119.1">
    <property type="nucleotide sequence ID" value="NZ_BJZT01000032.1"/>
</dbReference>
<protein>
    <submittedName>
        <fullName evidence="1">Uncharacterized protein</fullName>
    </submittedName>
</protein>
<comment type="caution">
    <text evidence="1">The sequence shown here is derived from an EMBL/GenBank/DDBJ whole genome shotgun (WGS) entry which is preliminary data.</text>
</comment>
<proteinExistence type="predicted"/>
<keyword evidence="2" id="KW-1185">Reference proteome</keyword>